<keyword evidence="6 9" id="KW-0472">Membrane</keyword>
<feature type="transmembrane region" description="Helical" evidence="9">
    <location>
        <begin position="219"/>
        <end position="238"/>
    </location>
</feature>
<feature type="transmembrane region" description="Helical" evidence="9">
    <location>
        <begin position="12"/>
        <end position="35"/>
    </location>
</feature>
<evidence type="ECO:0000256" key="3">
    <source>
        <dbReference type="ARBA" id="ARBA00021009"/>
    </source>
</evidence>
<evidence type="ECO:0000256" key="1">
    <source>
        <dbReference type="ARBA" id="ARBA00004141"/>
    </source>
</evidence>
<dbReference type="GO" id="GO:0008137">
    <property type="term" value="F:NADH dehydrogenase (ubiquinone) activity"/>
    <property type="evidence" value="ECO:0007669"/>
    <property type="project" value="UniProtKB-EC"/>
</dbReference>
<sequence length="348" mass="39293">MWAKYVSTLSKNVKLLVVMTFLLLVSLIIVQISFFMTTILFVYWALMWVILVSLPFICALLAVAFFTLFERKLLGSIMLRKGPDKVGFMGILQPFSDAGKLFCKEVVMPSRSNIIPYLLAPVFMLSISLALWILYPFSSVSLLFIFGVLQFLVTAGVSVYGVMVAGWSSNSKYSLLGSVRSIAQSISYEISFSLIIFVVIGLSMSFFVQEIVTWQEGPLIFFFIYSIGLALWMVCILAESHRAPFDFVEGESELVSGFNVEYSGGLFAMIFMSEYSSMLFSSIFSACLFFGGSEILLSVLSIFFVFFFVWVRGSFPRMRYDKLMKLGWTVFIVIPLVYMLTVLFVICS</sequence>
<dbReference type="HAMAP" id="MF_01350">
    <property type="entry name" value="NDH1_NuoH"/>
    <property type="match status" value="1"/>
</dbReference>
<keyword evidence="8 10" id="KW-0496">Mitochondrion</keyword>
<feature type="transmembrane region" description="Helical" evidence="9">
    <location>
        <begin position="283"/>
        <end position="311"/>
    </location>
</feature>
<dbReference type="EC" id="7.1.1.2" evidence="8"/>
<feature type="transmembrane region" description="Helical" evidence="9">
    <location>
        <begin position="114"/>
        <end position="135"/>
    </location>
</feature>
<dbReference type="Pfam" id="PF00146">
    <property type="entry name" value="NADHdh"/>
    <property type="match status" value="1"/>
</dbReference>
<evidence type="ECO:0000256" key="5">
    <source>
        <dbReference type="ARBA" id="ARBA00022989"/>
    </source>
</evidence>
<dbReference type="PANTHER" id="PTHR11432">
    <property type="entry name" value="NADH DEHYDROGENASE SUBUNIT 1"/>
    <property type="match status" value="1"/>
</dbReference>
<evidence type="ECO:0000256" key="4">
    <source>
        <dbReference type="ARBA" id="ARBA00022692"/>
    </source>
</evidence>
<dbReference type="PROSITE" id="PS00668">
    <property type="entry name" value="COMPLEX1_ND1_2"/>
    <property type="match status" value="1"/>
</dbReference>
<name>A0A346KL24_PERPP</name>
<protein>
    <recommendedName>
        <fullName evidence="3 8">NADH-ubiquinone oxidoreductase chain 1</fullName>
        <ecNumber evidence="8">7.1.1.2</ecNumber>
    </recommendedName>
</protein>
<comment type="similarity">
    <text evidence="2 7">Belongs to the complex I subunit 1 family.</text>
</comment>
<dbReference type="AlphaFoldDB" id="A0A346KL24"/>
<evidence type="ECO:0000256" key="7">
    <source>
        <dbReference type="RuleBase" id="RU000471"/>
    </source>
</evidence>
<organism evidence="10">
    <name type="scientific">Perumytilus purpuratus</name>
    <name type="common">Mussel</name>
    <name type="synonym">Brachidontes purpuratus</name>
    <dbReference type="NCBI Taxonomy" id="390823"/>
    <lineage>
        <taxon>Eukaryota</taxon>
        <taxon>Metazoa</taxon>
        <taxon>Spiralia</taxon>
        <taxon>Lophotrochozoa</taxon>
        <taxon>Mollusca</taxon>
        <taxon>Bivalvia</taxon>
        <taxon>Autobranchia</taxon>
        <taxon>Pteriomorphia</taxon>
        <taxon>Mytilida</taxon>
        <taxon>Mytiloidea</taxon>
        <taxon>Mytilidae</taxon>
        <taxon>Brachidontinae</taxon>
        <taxon>Perumytilus</taxon>
    </lineage>
</organism>
<geneLocation type="mitochondrion" evidence="10"/>
<feature type="transmembrane region" description="Helical" evidence="9">
    <location>
        <begin position="259"/>
        <end position="277"/>
    </location>
</feature>
<comment type="subcellular location">
    <subcellularLocation>
        <location evidence="1">Membrane</location>
        <topology evidence="1">Multi-pass membrane protein</topology>
    </subcellularLocation>
    <subcellularLocation>
        <location evidence="7">Mitochondrion inner membrane</location>
        <topology evidence="7">Multi-pass membrane protein</topology>
    </subcellularLocation>
</comment>
<proteinExistence type="inferred from homology"/>
<evidence type="ECO:0000256" key="6">
    <source>
        <dbReference type="ARBA" id="ARBA00023136"/>
    </source>
</evidence>
<feature type="transmembrane region" description="Helical" evidence="9">
    <location>
        <begin position="186"/>
        <end position="207"/>
    </location>
</feature>
<feature type="transmembrane region" description="Helical" evidence="9">
    <location>
        <begin position="41"/>
        <end position="69"/>
    </location>
</feature>
<reference evidence="10" key="1">
    <citation type="journal article" date="2018" name="PeerJ">
        <title>Mitogenomics of Perumytilus purpuratus (Bivalvia: Mytilidae) and its implications for doubly uniparental inheritance of mitochondria.</title>
        <authorList>
            <person name="Smietanka B."/>
            <person name="Lubosny M."/>
            <person name="Przylucka A."/>
            <person name="Gerard K."/>
            <person name="Burzynski A."/>
        </authorList>
    </citation>
    <scope>NUCLEOTIDE SEQUENCE</scope>
    <source>
        <strain evidence="10">F-north</strain>
    </source>
</reference>
<keyword evidence="4 7" id="KW-0812">Transmembrane</keyword>
<dbReference type="InterPro" id="IPR018086">
    <property type="entry name" value="NADH_UbQ_OxRdtase_su1_CS"/>
</dbReference>
<feature type="transmembrane region" description="Helical" evidence="9">
    <location>
        <begin position="141"/>
        <end position="165"/>
    </location>
</feature>
<dbReference type="GO" id="GO:0005743">
    <property type="term" value="C:mitochondrial inner membrane"/>
    <property type="evidence" value="ECO:0007669"/>
    <property type="project" value="UniProtKB-SubCell"/>
</dbReference>
<dbReference type="InterPro" id="IPR001694">
    <property type="entry name" value="NADH_UbQ_OxRdtase_su1/FPO"/>
</dbReference>
<keyword evidence="8" id="KW-0830">Ubiquinone</keyword>
<evidence type="ECO:0000256" key="2">
    <source>
        <dbReference type="ARBA" id="ARBA00010535"/>
    </source>
</evidence>
<feature type="transmembrane region" description="Helical" evidence="9">
    <location>
        <begin position="323"/>
        <end position="346"/>
    </location>
</feature>
<dbReference type="GO" id="GO:0009060">
    <property type="term" value="P:aerobic respiration"/>
    <property type="evidence" value="ECO:0007669"/>
    <property type="project" value="TreeGrafter"/>
</dbReference>
<evidence type="ECO:0000313" key="10">
    <source>
        <dbReference type="EMBL" id="AXP84542.1"/>
    </source>
</evidence>
<gene>
    <name evidence="10" type="primary">ND1</name>
</gene>
<keyword evidence="7" id="KW-0520">NAD</keyword>
<dbReference type="GO" id="GO:0003954">
    <property type="term" value="F:NADH dehydrogenase activity"/>
    <property type="evidence" value="ECO:0007669"/>
    <property type="project" value="TreeGrafter"/>
</dbReference>
<dbReference type="PANTHER" id="PTHR11432:SF3">
    <property type="entry name" value="NADH-UBIQUINONE OXIDOREDUCTASE CHAIN 1"/>
    <property type="match status" value="1"/>
</dbReference>
<accession>A0A346KL24</accession>
<evidence type="ECO:0000256" key="9">
    <source>
        <dbReference type="SAM" id="Phobius"/>
    </source>
</evidence>
<evidence type="ECO:0000256" key="8">
    <source>
        <dbReference type="RuleBase" id="RU000473"/>
    </source>
</evidence>
<comment type="catalytic activity">
    <reaction evidence="8">
        <text>a ubiquinone + NADH + 5 H(+)(in) = a ubiquinol + NAD(+) + 4 H(+)(out)</text>
        <dbReference type="Rhea" id="RHEA:29091"/>
        <dbReference type="Rhea" id="RHEA-COMP:9565"/>
        <dbReference type="Rhea" id="RHEA-COMP:9566"/>
        <dbReference type="ChEBI" id="CHEBI:15378"/>
        <dbReference type="ChEBI" id="CHEBI:16389"/>
        <dbReference type="ChEBI" id="CHEBI:17976"/>
        <dbReference type="ChEBI" id="CHEBI:57540"/>
        <dbReference type="ChEBI" id="CHEBI:57945"/>
        <dbReference type="EC" id="7.1.1.2"/>
    </reaction>
</comment>
<dbReference type="EMBL" id="MH330332">
    <property type="protein sequence ID" value="AXP84542.1"/>
    <property type="molecule type" value="Genomic_DNA"/>
</dbReference>
<keyword evidence="5 9" id="KW-1133">Transmembrane helix</keyword>